<reference evidence="5 6" key="1">
    <citation type="submission" date="2020-07" db="EMBL/GenBank/DDBJ databases">
        <title>Spirosoma foliorum sp. nov., isolated from the leaves on the Nejang mountain Korea, Republic of.</title>
        <authorList>
            <person name="Ho H."/>
            <person name="Lee Y.-J."/>
            <person name="Nurcahyanto D.-A."/>
            <person name="Kim S.-G."/>
        </authorList>
    </citation>
    <scope>NUCLEOTIDE SEQUENCE [LARGE SCALE GENOMIC DNA]</scope>
    <source>
        <strain evidence="5 6">PL0136</strain>
    </source>
</reference>
<dbReference type="EMBL" id="CP059732">
    <property type="protein sequence ID" value="QMW05040.1"/>
    <property type="molecule type" value="Genomic_DNA"/>
</dbReference>
<proteinExistence type="predicted"/>
<dbReference type="PANTHER" id="PTHR30307">
    <property type="entry name" value="S-ADENOSYLMETHIONINE:TRNA RIBOSYLTRANSFERASE-ISOMERASE"/>
    <property type="match status" value="1"/>
</dbReference>
<keyword evidence="3" id="KW-0949">S-adenosyl-L-methionine</keyword>
<evidence type="ECO:0000313" key="6">
    <source>
        <dbReference type="Proteomes" id="UP000515369"/>
    </source>
</evidence>
<dbReference type="AlphaFoldDB" id="A0A7G5H1P8"/>
<dbReference type="InterPro" id="IPR042118">
    <property type="entry name" value="QueA_dom1"/>
</dbReference>
<keyword evidence="6" id="KW-1185">Reference proteome</keyword>
<dbReference type="GO" id="GO:0008616">
    <property type="term" value="P:tRNA queuosine(34) biosynthetic process"/>
    <property type="evidence" value="ECO:0007669"/>
    <property type="project" value="UniProtKB-KW"/>
</dbReference>
<evidence type="ECO:0000256" key="1">
    <source>
        <dbReference type="ARBA" id="ARBA00022490"/>
    </source>
</evidence>
<keyword evidence="1" id="KW-0963">Cytoplasm</keyword>
<protein>
    <submittedName>
        <fullName evidence="5">S-adenosylmethionine:tRNA ribosyltransferase-isomerase</fullName>
    </submittedName>
</protein>
<dbReference type="Pfam" id="PF02547">
    <property type="entry name" value="Queuosine_synth"/>
    <property type="match status" value="1"/>
</dbReference>
<name>A0A7G5H1P8_9BACT</name>
<dbReference type="InterPro" id="IPR036100">
    <property type="entry name" value="QueA_sf"/>
</dbReference>
<keyword evidence="4" id="KW-0671">Queuosine biosynthesis</keyword>
<organism evidence="5 6">
    <name type="scientific">Spirosoma foliorum</name>
    <dbReference type="NCBI Taxonomy" id="2710596"/>
    <lineage>
        <taxon>Bacteria</taxon>
        <taxon>Pseudomonadati</taxon>
        <taxon>Bacteroidota</taxon>
        <taxon>Cytophagia</taxon>
        <taxon>Cytophagales</taxon>
        <taxon>Cytophagaceae</taxon>
        <taxon>Spirosoma</taxon>
    </lineage>
</organism>
<dbReference type="SUPFAM" id="SSF111337">
    <property type="entry name" value="QueA-like"/>
    <property type="match status" value="1"/>
</dbReference>
<gene>
    <name evidence="5" type="ORF">H3H32_09175</name>
</gene>
<keyword evidence="5" id="KW-0413">Isomerase</keyword>
<dbReference type="Proteomes" id="UP000515369">
    <property type="component" value="Chromosome"/>
</dbReference>
<accession>A0A7G5H1P8</accession>
<dbReference type="Gene3D" id="3.40.1780.10">
    <property type="entry name" value="QueA-like"/>
    <property type="match status" value="2"/>
</dbReference>
<evidence type="ECO:0000256" key="2">
    <source>
        <dbReference type="ARBA" id="ARBA00022679"/>
    </source>
</evidence>
<dbReference type="RefSeq" id="WP_182462388.1">
    <property type="nucleotide sequence ID" value="NZ_CP059732.1"/>
</dbReference>
<evidence type="ECO:0000313" key="5">
    <source>
        <dbReference type="EMBL" id="QMW05040.1"/>
    </source>
</evidence>
<dbReference type="GO" id="GO:0051075">
    <property type="term" value="F:S-adenosylmethionine:tRNA ribosyltransferase-isomerase activity"/>
    <property type="evidence" value="ECO:0007669"/>
    <property type="project" value="TreeGrafter"/>
</dbReference>
<dbReference type="InterPro" id="IPR003699">
    <property type="entry name" value="QueA"/>
</dbReference>
<evidence type="ECO:0000256" key="4">
    <source>
        <dbReference type="ARBA" id="ARBA00022785"/>
    </source>
</evidence>
<sequence length="404" mass="45831">MTETNELLLSQFQYDLPDERIARFPLPQRDSSKLLVYQQGQIRHERFTSLPDLLPATSFLVFNNTKVIPARLHFTKPTGAVIELFLLNPFPNSQPISKAMEATGSAVWQGMIGNRKRWKPDETLETTLPTPNGEVKLSVRWHTYEQSAVELSWQPAELTFAQLIHYAGEIPLPPYLKRDATETDRETYQTVYSKQEGAVAAPTAGLHFTPAVFDALASRGIDHDYLTLHVGAGTFQPIKTEDVRQHHMHTEEVVYTQQNLRNLLAHIDTVVAVGTTSMRALESLYWMGVKLIRQDANPFQLDQHYAYQVPIQEQPKAEDSLNVVLQSLIDSRKESIVAYTGIYITPGYQFKLCKGIVTNFHQPGSTLILLISALIGDDWKRIYKEALENDYRFLSYGDSSLLLP</sequence>
<dbReference type="PANTHER" id="PTHR30307:SF0">
    <property type="entry name" value="S-ADENOSYLMETHIONINE:TRNA RIBOSYLTRANSFERASE-ISOMERASE"/>
    <property type="match status" value="1"/>
</dbReference>
<evidence type="ECO:0000256" key="3">
    <source>
        <dbReference type="ARBA" id="ARBA00022691"/>
    </source>
</evidence>
<dbReference type="KEGG" id="sfol:H3H32_09175"/>
<keyword evidence="2 5" id="KW-0808">Transferase</keyword>